<dbReference type="InterPro" id="IPR012338">
    <property type="entry name" value="Beta-lactam/transpept-like"/>
</dbReference>
<reference evidence="4 5" key="1">
    <citation type="submission" date="2024-04" db="EMBL/GenBank/DDBJ databases">
        <title>Luteolibacter sp. isolated from soil.</title>
        <authorList>
            <person name="An J."/>
        </authorList>
    </citation>
    <scope>NUCLEOTIDE SEQUENCE [LARGE SCALE GENOMIC DNA]</scope>
    <source>
        <strain evidence="4 5">Y139</strain>
    </source>
</reference>
<protein>
    <submittedName>
        <fullName evidence="4">Serine hydrolase</fullName>
    </submittedName>
</protein>
<dbReference type="PANTHER" id="PTHR46825:SF9">
    <property type="entry name" value="BETA-LACTAMASE-RELATED DOMAIN-CONTAINING PROTEIN"/>
    <property type="match status" value="1"/>
</dbReference>
<keyword evidence="4" id="KW-0378">Hydrolase</keyword>
<feature type="signal peptide" evidence="1">
    <location>
        <begin position="1"/>
        <end position="25"/>
    </location>
</feature>
<comment type="caution">
    <text evidence="4">The sequence shown here is derived from an EMBL/GenBank/DDBJ whole genome shotgun (WGS) entry which is preliminary data.</text>
</comment>
<dbReference type="InterPro" id="IPR050491">
    <property type="entry name" value="AmpC-like"/>
</dbReference>
<sequence length="559" mass="60447">MINIKRPPFALLVLLGLATVSIVVAAGDPPGSEALQKVLDERLSTDGAGGAMLVAREGKILFSRGYGLADREGKAAATPDTRFRIGSVTKQFTAAAILHLAEQGCLSIEDPLSKYFPSYPGGEKITLRQLLNHTSGLHSYTEQEGFAEKVGKPIKPADLIAWFQNAPPDFPPGEQFRYSNSGYFLLGEIVAKVSGQSFGDYLDHTFFGPLGMHDTGLWLNATPPANAAKGYSFDGKEFKPAPEWDMSWAGGAGELYSTTSDLWRWTEALQGGKVLDAGSLKAARSEFTVPKKETQVLRYGMGLFHTEIEWMPAIGHTGGLPGYLSSVMWLPDSQVTLVVLSNAMPPRPGSSPDELLALAARSFLQGEIAAHAPKVDAAILPAIYPSYAGRYQYPGGVQNITVEQGKIFAQLGEQPRFEILPCGPDAFFYPSVAARIVFEHDPKTHAVISLAHTQNGVTFKAPKLGDEPASVTLGNEVLDAFTGKYQYGPQAVLTVTRRENQLYAKLTGQPEFPIFPKSDHEFFWKAVPASVEFVRGGDGAVEKAIHHQGGATLNAPRQK</sequence>
<gene>
    <name evidence="4" type="ORF">WKV53_14585</name>
</gene>
<dbReference type="PANTHER" id="PTHR46825">
    <property type="entry name" value="D-ALANYL-D-ALANINE-CARBOXYPEPTIDASE/ENDOPEPTIDASE AMPH"/>
    <property type="match status" value="1"/>
</dbReference>
<dbReference type="Gene3D" id="3.40.710.10">
    <property type="entry name" value="DD-peptidase/beta-lactamase superfamily"/>
    <property type="match status" value="1"/>
</dbReference>
<dbReference type="RefSeq" id="WP_341405442.1">
    <property type="nucleotide sequence ID" value="NZ_JBBUKT010000005.1"/>
</dbReference>
<evidence type="ECO:0000313" key="5">
    <source>
        <dbReference type="Proteomes" id="UP001371305"/>
    </source>
</evidence>
<evidence type="ECO:0000259" key="3">
    <source>
        <dbReference type="Pfam" id="PF11954"/>
    </source>
</evidence>
<dbReference type="Pfam" id="PF00144">
    <property type="entry name" value="Beta-lactamase"/>
    <property type="match status" value="1"/>
</dbReference>
<dbReference type="SUPFAM" id="SSF56601">
    <property type="entry name" value="beta-lactamase/transpeptidase-like"/>
    <property type="match status" value="1"/>
</dbReference>
<feature type="domain" description="Beta-lactamase-related" evidence="2">
    <location>
        <begin position="46"/>
        <end position="360"/>
    </location>
</feature>
<keyword evidence="1" id="KW-0732">Signal</keyword>
<feature type="domain" description="Peptidase S12 Pab87-related C-terminal" evidence="3">
    <location>
        <begin position="476"/>
        <end position="546"/>
    </location>
</feature>
<dbReference type="PROSITE" id="PS00146">
    <property type="entry name" value="BETA_LACTAMASE_A"/>
    <property type="match status" value="1"/>
</dbReference>
<name>A0ABU9AYA5_9BACT</name>
<dbReference type="InterPro" id="IPR001466">
    <property type="entry name" value="Beta-lactam-related"/>
</dbReference>
<dbReference type="InterPro" id="IPR021860">
    <property type="entry name" value="Peptidase_S12_Pab87-rel_C"/>
</dbReference>
<evidence type="ECO:0000256" key="1">
    <source>
        <dbReference type="SAM" id="SignalP"/>
    </source>
</evidence>
<dbReference type="EMBL" id="JBBUKT010000005">
    <property type="protein sequence ID" value="MEK7951742.1"/>
    <property type="molecule type" value="Genomic_DNA"/>
</dbReference>
<dbReference type="InterPro" id="IPR023650">
    <property type="entry name" value="Beta-lactam_class-A_AS"/>
</dbReference>
<organism evidence="4 5">
    <name type="scientific">Luteolibacter soli</name>
    <dbReference type="NCBI Taxonomy" id="3135280"/>
    <lineage>
        <taxon>Bacteria</taxon>
        <taxon>Pseudomonadati</taxon>
        <taxon>Verrucomicrobiota</taxon>
        <taxon>Verrucomicrobiia</taxon>
        <taxon>Verrucomicrobiales</taxon>
        <taxon>Verrucomicrobiaceae</taxon>
        <taxon>Luteolibacter</taxon>
    </lineage>
</organism>
<feature type="chain" id="PRO_5047103261" evidence="1">
    <location>
        <begin position="26"/>
        <end position="559"/>
    </location>
</feature>
<dbReference type="Pfam" id="PF11954">
    <property type="entry name" value="DUF3471"/>
    <property type="match status" value="1"/>
</dbReference>
<proteinExistence type="predicted"/>
<dbReference type="Proteomes" id="UP001371305">
    <property type="component" value="Unassembled WGS sequence"/>
</dbReference>
<keyword evidence="5" id="KW-1185">Reference proteome</keyword>
<evidence type="ECO:0000313" key="4">
    <source>
        <dbReference type="EMBL" id="MEK7951742.1"/>
    </source>
</evidence>
<evidence type="ECO:0000259" key="2">
    <source>
        <dbReference type="Pfam" id="PF00144"/>
    </source>
</evidence>
<dbReference type="GO" id="GO:0016787">
    <property type="term" value="F:hydrolase activity"/>
    <property type="evidence" value="ECO:0007669"/>
    <property type="project" value="UniProtKB-KW"/>
</dbReference>
<accession>A0ABU9AYA5</accession>